<dbReference type="SUPFAM" id="SSF52440">
    <property type="entry name" value="PreATP-grasp domain"/>
    <property type="match status" value="1"/>
</dbReference>
<keyword evidence="5" id="KW-0092">Biotin</keyword>
<evidence type="ECO:0000313" key="9">
    <source>
        <dbReference type="EMBL" id="MDZ5470686.1"/>
    </source>
</evidence>
<accession>A0ABU5IUA6</accession>
<keyword evidence="2 9" id="KW-0436">Ligase</keyword>
<dbReference type="InterPro" id="IPR011761">
    <property type="entry name" value="ATP-grasp"/>
</dbReference>
<comment type="caution">
    <text evidence="9">The sequence shown here is derived from an EMBL/GenBank/DDBJ whole genome shotgun (WGS) entry which is preliminary data.</text>
</comment>
<evidence type="ECO:0000256" key="2">
    <source>
        <dbReference type="ARBA" id="ARBA00022598"/>
    </source>
</evidence>
<dbReference type="InterPro" id="IPR005481">
    <property type="entry name" value="BC-like_N"/>
</dbReference>
<dbReference type="Gene3D" id="3.30.470.20">
    <property type="entry name" value="ATP-grasp fold, B domain"/>
    <property type="match status" value="1"/>
</dbReference>
<dbReference type="RefSeq" id="WP_322444977.1">
    <property type="nucleotide sequence ID" value="NZ_JAXOFX010000001.1"/>
</dbReference>
<sequence length="447" mass="49675">MKKILIANRGEIASRIIRTCKELGIETVAVYSDADEQMPYVKEATTAYRIGEPPVNKSYLKVDTILEIAKNEKVDAIHPGYGFLSENAKFALDAKEAGIVFIGPNPETIELMGDKIASRTTMSKAGVPVVPGSEAGVSTLEDAINLANSIGYPVMLKASGGGGGIGMIRCENEQALAKSYESTKARAKAYFGTDEVFVEKCIENARHVEIQIFGDGFGNIVHLFERDCSIQRRHQKVVEETPSPFLSDETRNKMYETAIKAAEAVHYVNAGTIEFIVDEKENFYFLEMNTRLQVEHPITEEITGLDLVKWQILVARGEKLPLLQSEISRSGHAIEFRLYAEDPKTFLPSPGRIETFEWKKGKGIRVDNGFASGTVVSPFYDPMIAKCILFGESRQEALQVAREFFEELNVTGIKTNAPLFKDLLEEEEFVKGNYTTAYLSNRAAVKK</sequence>
<dbReference type="EC" id="6.3.4.14" evidence="1"/>
<dbReference type="Pfam" id="PF02785">
    <property type="entry name" value="Biotin_carb_C"/>
    <property type="match status" value="1"/>
</dbReference>
<evidence type="ECO:0000256" key="4">
    <source>
        <dbReference type="ARBA" id="ARBA00022840"/>
    </source>
</evidence>
<evidence type="ECO:0000259" key="7">
    <source>
        <dbReference type="PROSITE" id="PS50975"/>
    </source>
</evidence>
<organism evidence="9 10">
    <name type="scientific">Robertmurraya mangrovi</name>
    <dbReference type="NCBI Taxonomy" id="3098077"/>
    <lineage>
        <taxon>Bacteria</taxon>
        <taxon>Bacillati</taxon>
        <taxon>Bacillota</taxon>
        <taxon>Bacilli</taxon>
        <taxon>Bacillales</taxon>
        <taxon>Bacillaceae</taxon>
        <taxon>Robertmurraya</taxon>
    </lineage>
</organism>
<dbReference type="InterPro" id="IPR011054">
    <property type="entry name" value="Rudment_hybrid_motif"/>
</dbReference>
<dbReference type="SUPFAM" id="SSF51246">
    <property type="entry name" value="Rudiment single hybrid motif"/>
    <property type="match status" value="1"/>
</dbReference>
<dbReference type="Pfam" id="PF02786">
    <property type="entry name" value="CPSase_L_D2"/>
    <property type="match status" value="1"/>
</dbReference>
<dbReference type="PANTHER" id="PTHR18866:SF33">
    <property type="entry name" value="METHYLCROTONOYL-COA CARBOXYLASE SUBUNIT ALPHA, MITOCHONDRIAL-RELATED"/>
    <property type="match status" value="1"/>
</dbReference>
<keyword evidence="3 6" id="KW-0547">Nucleotide-binding</keyword>
<evidence type="ECO:0000256" key="1">
    <source>
        <dbReference type="ARBA" id="ARBA00013263"/>
    </source>
</evidence>
<dbReference type="InterPro" id="IPR050856">
    <property type="entry name" value="Biotin_carboxylase_complex"/>
</dbReference>
<dbReference type="GO" id="GO:0003989">
    <property type="term" value="F:acetyl-CoA carboxylase activity"/>
    <property type="evidence" value="ECO:0007669"/>
    <property type="project" value="UniProtKB-EC"/>
</dbReference>
<evidence type="ECO:0000256" key="5">
    <source>
        <dbReference type="ARBA" id="ARBA00023267"/>
    </source>
</evidence>
<keyword evidence="4 6" id="KW-0067">ATP-binding</keyword>
<dbReference type="EMBL" id="JAXOFX010000001">
    <property type="protein sequence ID" value="MDZ5470686.1"/>
    <property type="molecule type" value="Genomic_DNA"/>
</dbReference>
<evidence type="ECO:0000256" key="3">
    <source>
        <dbReference type="ARBA" id="ARBA00022741"/>
    </source>
</evidence>
<dbReference type="NCBIfam" id="NF006367">
    <property type="entry name" value="PRK08591.1"/>
    <property type="match status" value="1"/>
</dbReference>
<protein>
    <recommendedName>
        <fullName evidence="1">biotin carboxylase</fullName>
        <ecNumber evidence="1">6.3.4.14</ecNumber>
    </recommendedName>
</protein>
<keyword evidence="10" id="KW-1185">Reference proteome</keyword>
<gene>
    <name evidence="9" type="ORF">SM124_02870</name>
</gene>
<dbReference type="InterPro" id="IPR005479">
    <property type="entry name" value="CPAse_ATP-bd"/>
</dbReference>
<dbReference type="InterPro" id="IPR011764">
    <property type="entry name" value="Biotin_carboxylation_dom"/>
</dbReference>
<dbReference type="SMART" id="SM00878">
    <property type="entry name" value="Biotin_carb_C"/>
    <property type="match status" value="1"/>
</dbReference>
<feature type="domain" description="Biotin carboxylation" evidence="8">
    <location>
        <begin position="1"/>
        <end position="444"/>
    </location>
</feature>
<dbReference type="PROSITE" id="PS00867">
    <property type="entry name" value="CPSASE_2"/>
    <property type="match status" value="1"/>
</dbReference>
<dbReference type="Pfam" id="PF00289">
    <property type="entry name" value="Biotin_carb_N"/>
    <property type="match status" value="1"/>
</dbReference>
<reference evidence="9 10" key="1">
    <citation type="submission" date="2023-11" db="EMBL/GenBank/DDBJ databases">
        <title>Bacillus jintuensis, isolated from a mudflat on the Beibu Gulf coast.</title>
        <authorList>
            <person name="Li M."/>
        </authorList>
    </citation>
    <scope>NUCLEOTIDE SEQUENCE [LARGE SCALE GENOMIC DNA]</scope>
    <source>
        <strain evidence="9 10">31A1R</strain>
    </source>
</reference>
<proteinExistence type="predicted"/>
<dbReference type="InterPro" id="IPR016185">
    <property type="entry name" value="PreATP-grasp_dom_sf"/>
</dbReference>
<dbReference type="InterPro" id="IPR005482">
    <property type="entry name" value="Biotin_COase_C"/>
</dbReference>
<evidence type="ECO:0000256" key="6">
    <source>
        <dbReference type="PROSITE-ProRule" id="PRU00409"/>
    </source>
</evidence>
<dbReference type="PROSITE" id="PS00866">
    <property type="entry name" value="CPSASE_1"/>
    <property type="match status" value="1"/>
</dbReference>
<feature type="domain" description="ATP-grasp" evidence="7">
    <location>
        <begin position="119"/>
        <end position="316"/>
    </location>
</feature>
<evidence type="ECO:0000259" key="8">
    <source>
        <dbReference type="PROSITE" id="PS50979"/>
    </source>
</evidence>
<dbReference type="Proteomes" id="UP001290455">
    <property type="component" value="Unassembled WGS sequence"/>
</dbReference>
<dbReference type="PROSITE" id="PS50979">
    <property type="entry name" value="BC"/>
    <property type="match status" value="1"/>
</dbReference>
<evidence type="ECO:0000313" key="10">
    <source>
        <dbReference type="Proteomes" id="UP001290455"/>
    </source>
</evidence>
<dbReference type="SUPFAM" id="SSF56059">
    <property type="entry name" value="Glutathione synthetase ATP-binding domain-like"/>
    <property type="match status" value="1"/>
</dbReference>
<dbReference type="PANTHER" id="PTHR18866">
    <property type="entry name" value="CARBOXYLASE:PYRUVATE/ACETYL-COA/PROPIONYL-COA CARBOXYLASE"/>
    <property type="match status" value="1"/>
</dbReference>
<dbReference type="PROSITE" id="PS50975">
    <property type="entry name" value="ATP_GRASP"/>
    <property type="match status" value="1"/>
</dbReference>
<name>A0ABU5IUA6_9BACI</name>